<dbReference type="EMBL" id="SZQL01000007">
    <property type="protein sequence ID" value="TKK68642.1"/>
    <property type="molecule type" value="Genomic_DNA"/>
</dbReference>
<dbReference type="SUPFAM" id="SSF51905">
    <property type="entry name" value="FAD/NAD(P)-binding domain"/>
    <property type="match status" value="1"/>
</dbReference>
<reference evidence="2 3" key="1">
    <citation type="submission" date="2019-05" db="EMBL/GenBank/DDBJ databases">
        <title>Panacibacter sp. strain 17mud1-8 Genome sequencing and assembly.</title>
        <authorList>
            <person name="Chhetri G."/>
        </authorList>
    </citation>
    <scope>NUCLEOTIDE SEQUENCE [LARGE SCALE GENOMIC DNA]</scope>
    <source>
        <strain evidence="2 3">17mud1-8</strain>
    </source>
</reference>
<evidence type="ECO:0000313" key="2">
    <source>
        <dbReference type="EMBL" id="TKK68642.1"/>
    </source>
</evidence>
<dbReference type="RefSeq" id="WP_137261830.1">
    <property type="nucleotide sequence ID" value="NZ_SZQL01000007.1"/>
</dbReference>
<accession>A0A4U3L1I2</accession>
<name>A0A4U3L1I2_9BACT</name>
<dbReference type="Proteomes" id="UP000305848">
    <property type="component" value="Unassembled WGS sequence"/>
</dbReference>
<organism evidence="2 3">
    <name type="scientific">Ilyomonas limi</name>
    <dbReference type="NCBI Taxonomy" id="2575867"/>
    <lineage>
        <taxon>Bacteria</taxon>
        <taxon>Pseudomonadati</taxon>
        <taxon>Bacteroidota</taxon>
        <taxon>Chitinophagia</taxon>
        <taxon>Chitinophagales</taxon>
        <taxon>Chitinophagaceae</taxon>
        <taxon>Ilyomonas</taxon>
    </lineage>
</organism>
<dbReference type="OrthoDB" id="214253at2"/>
<sequence>MQVDYIILGQGISGTFLSYYLQQQGKTVLVIDTPQSYTASKIASGVINPVTGRRIVKTWLIDELLPFCWSAYTEIGNLLAVSLIRQCNVLDFHATPQMQEAFASRIAEDASLLCVRGDKAYWQQYFRFNYGIGEVNPCWLVDLQTLLPHWRQYLMAHNALLEDYFDWKQCEIAEEKVQYKNITASKILCCEGVGGARNPYFQLLPFALNKGDAIIAHIPNLPATNIYKQGISIVPWNEKDVFWIGSTYDWNYADVQPTAAFKSKVEAQLDYWLKLPYTLTDHFAAERPANVERRPFVGLHPVHSAVGILNGMGTKGCSLAPYFAHQLTAYLVDGLPIEPLANVQRFTQVLSR</sequence>
<proteinExistence type="predicted"/>
<dbReference type="InterPro" id="IPR036188">
    <property type="entry name" value="FAD/NAD-bd_sf"/>
</dbReference>
<feature type="domain" description="FAD dependent oxidoreductase" evidence="1">
    <location>
        <begin position="4"/>
        <end position="328"/>
    </location>
</feature>
<dbReference type="Gene3D" id="3.50.50.60">
    <property type="entry name" value="FAD/NAD(P)-binding domain"/>
    <property type="match status" value="1"/>
</dbReference>
<dbReference type="Pfam" id="PF01266">
    <property type="entry name" value="DAO"/>
    <property type="match status" value="1"/>
</dbReference>
<dbReference type="Gene3D" id="3.30.9.10">
    <property type="entry name" value="D-Amino Acid Oxidase, subunit A, domain 2"/>
    <property type="match status" value="1"/>
</dbReference>
<gene>
    <name evidence="2" type="ORF">FC093_11030</name>
</gene>
<dbReference type="InterPro" id="IPR006076">
    <property type="entry name" value="FAD-dep_OxRdtase"/>
</dbReference>
<dbReference type="AlphaFoldDB" id="A0A4U3L1I2"/>
<evidence type="ECO:0000259" key="1">
    <source>
        <dbReference type="Pfam" id="PF01266"/>
    </source>
</evidence>
<protein>
    <submittedName>
        <fullName evidence="2">FAD-binding oxidoreductase</fullName>
    </submittedName>
</protein>
<keyword evidence="3" id="KW-1185">Reference proteome</keyword>
<evidence type="ECO:0000313" key="3">
    <source>
        <dbReference type="Proteomes" id="UP000305848"/>
    </source>
</evidence>
<comment type="caution">
    <text evidence="2">The sequence shown here is derived from an EMBL/GenBank/DDBJ whole genome shotgun (WGS) entry which is preliminary data.</text>
</comment>